<gene>
    <name evidence="11" type="primary">ndk</name>
    <name evidence="11" type="ORF">A0H81_02166</name>
</gene>
<reference evidence="11 12" key="1">
    <citation type="submission" date="2016-03" db="EMBL/GenBank/DDBJ databases">
        <title>Whole genome sequencing of Grifola frondosa 9006-11.</title>
        <authorList>
            <person name="Min B."/>
            <person name="Park H."/>
            <person name="Kim J.-G."/>
            <person name="Cho H."/>
            <person name="Oh Y.-L."/>
            <person name="Kong W.-S."/>
            <person name="Choi I.-G."/>
        </authorList>
    </citation>
    <scope>NUCLEOTIDE SEQUENCE [LARGE SCALE GENOMIC DNA]</scope>
    <source>
        <strain evidence="11 12">9006-11</strain>
    </source>
</reference>
<evidence type="ECO:0000256" key="7">
    <source>
        <dbReference type="PROSITE-ProRule" id="PRU00706"/>
    </source>
</evidence>
<dbReference type="AlphaFoldDB" id="A0A1C7MPP8"/>
<dbReference type="SUPFAM" id="SSF54919">
    <property type="entry name" value="Nucleoside diphosphate kinase, NDK"/>
    <property type="match status" value="1"/>
</dbReference>
<proteinExistence type="inferred from homology"/>
<dbReference type="Pfam" id="PF00334">
    <property type="entry name" value="NDK"/>
    <property type="match status" value="1"/>
</dbReference>
<evidence type="ECO:0000256" key="1">
    <source>
        <dbReference type="ARBA" id="ARBA00001946"/>
    </source>
</evidence>
<evidence type="ECO:0000256" key="9">
    <source>
        <dbReference type="SAM" id="MobiDB-lite"/>
    </source>
</evidence>
<evidence type="ECO:0000256" key="5">
    <source>
        <dbReference type="ARBA" id="ARBA00022679"/>
    </source>
</evidence>
<dbReference type="PROSITE" id="PS51374">
    <property type="entry name" value="NDPK_LIKE"/>
    <property type="match status" value="1"/>
</dbReference>
<dbReference type="SMART" id="SM00562">
    <property type="entry name" value="NDK"/>
    <property type="match status" value="1"/>
</dbReference>
<evidence type="ECO:0000256" key="2">
    <source>
        <dbReference type="ARBA" id="ARBA00008142"/>
    </source>
</evidence>
<evidence type="ECO:0000256" key="3">
    <source>
        <dbReference type="ARBA" id="ARBA00012966"/>
    </source>
</evidence>
<feature type="compositionally biased region" description="Polar residues" evidence="9">
    <location>
        <begin position="250"/>
        <end position="265"/>
    </location>
</feature>
<keyword evidence="12" id="KW-1185">Reference proteome</keyword>
<organism evidence="11 12">
    <name type="scientific">Grifola frondosa</name>
    <name type="common">Maitake</name>
    <name type="synonym">Polyporus frondosus</name>
    <dbReference type="NCBI Taxonomy" id="5627"/>
    <lineage>
        <taxon>Eukaryota</taxon>
        <taxon>Fungi</taxon>
        <taxon>Dikarya</taxon>
        <taxon>Basidiomycota</taxon>
        <taxon>Agaricomycotina</taxon>
        <taxon>Agaricomycetes</taxon>
        <taxon>Polyporales</taxon>
        <taxon>Grifolaceae</taxon>
        <taxon>Grifola</taxon>
    </lineage>
</organism>
<dbReference type="STRING" id="5627.A0A1C7MPP8"/>
<dbReference type="Gene3D" id="3.30.70.141">
    <property type="entry name" value="Nucleoside diphosphate kinase-like domain"/>
    <property type="match status" value="1"/>
</dbReference>
<comment type="caution">
    <text evidence="7">Lacks conserved residue(s) required for the propagation of feature annotation.</text>
</comment>
<keyword evidence="5" id="KW-0808">Transferase</keyword>
<protein>
    <recommendedName>
        <fullName evidence="4">Nucleoside diphosphate kinase</fullName>
        <ecNumber evidence="3">2.7.4.6</ecNumber>
    </recommendedName>
</protein>
<dbReference type="GO" id="GO:0004550">
    <property type="term" value="F:nucleoside diphosphate kinase activity"/>
    <property type="evidence" value="ECO:0007669"/>
    <property type="project" value="UniProtKB-EC"/>
</dbReference>
<sequence length="271" mass="29514">MDPILSMVGDSRSCNRNKSPIPFLLGGDCEEERLRMNEGAPASSTLLAFQLSAIAYKKSPNGIDVNGKPHNIEQTLVLIKPEAVVTQHVVGQIVSTFEQRGLRLLAMDMGMRSPDLIRAHYAHDMKTLETLNRVVQYMTAGPVIAMVLEGPDAIRACRLLINPNKVIAELGGGPAAPRSIRGNHSMSRLMNTVHGSDSREAASREIRLWFQFLAAPAWTPGMMPPQPGNPGYLVPSQNANTFYQFPYNGPHTNTSSGQASSSRQTPAAGRR</sequence>
<dbReference type="EMBL" id="LUGG01000002">
    <property type="protein sequence ID" value="OBZ78419.1"/>
    <property type="molecule type" value="Genomic_DNA"/>
</dbReference>
<dbReference type="OrthoDB" id="2162449at2759"/>
<comment type="caution">
    <text evidence="11">The sequence shown here is derived from an EMBL/GenBank/DDBJ whole genome shotgun (WGS) entry which is preliminary data.</text>
</comment>
<comment type="similarity">
    <text evidence="2 7 8">Belongs to the NDK family.</text>
</comment>
<evidence type="ECO:0000259" key="10">
    <source>
        <dbReference type="SMART" id="SM00562"/>
    </source>
</evidence>
<dbReference type="InterPro" id="IPR036850">
    <property type="entry name" value="NDK-like_dom_sf"/>
</dbReference>
<accession>A0A1C7MPP8</accession>
<name>A0A1C7MPP8_GRIFR</name>
<keyword evidence="6 11" id="KW-0418">Kinase</keyword>
<evidence type="ECO:0000313" key="11">
    <source>
        <dbReference type="EMBL" id="OBZ78419.1"/>
    </source>
</evidence>
<dbReference type="PRINTS" id="PR01243">
    <property type="entry name" value="NUCDPKINASE"/>
</dbReference>
<feature type="domain" description="Nucleoside diphosphate kinase-like" evidence="10">
    <location>
        <begin position="72"/>
        <end position="217"/>
    </location>
</feature>
<dbReference type="InterPro" id="IPR034907">
    <property type="entry name" value="NDK-like_dom"/>
</dbReference>
<evidence type="ECO:0000256" key="4">
    <source>
        <dbReference type="ARBA" id="ARBA00017632"/>
    </source>
</evidence>
<comment type="cofactor">
    <cofactor evidence="1">
        <name>Mg(2+)</name>
        <dbReference type="ChEBI" id="CHEBI:18420"/>
    </cofactor>
</comment>
<dbReference type="GO" id="GO:0006228">
    <property type="term" value="P:UTP biosynthetic process"/>
    <property type="evidence" value="ECO:0007669"/>
    <property type="project" value="InterPro"/>
</dbReference>
<evidence type="ECO:0000313" key="12">
    <source>
        <dbReference type="Proteomes" id="UP000092993"/>
    </source>
</evidence>
<dbReference type="EC" id="2.7.4.6" evidence="3"/>
<evidence type="ECO:0000256" key="6">
    <source>
        <dbReference type="ARBA" id="ARBA00022777"/>
    </source>
</evidence>
<feature type="region of interest" description="Disordered" evidence="9">
    <location>
        <begin position="246"/>
        <end position="271"/>
    </location>
</feature>
<dbReference type="GO" id="GO:0006241">
    <property type="term" value="P:CTP biosynthetic process"/>
    <property type="evidence" value="ECO:0007669"/>
    <property type="project" value="InterPro"/>
</dbReference>
<dbReference type="GO" id="GO:0006183">
    <property type="term" value="P:GTP biosynthetic process"/>
    <property type="evidence" value="ECO:0007669"/>
    <property type="project" value="InterPro"/>
</dbReference>
<dbReference type="InterPro" id="IPR001564">
    <property type="entry name" value="Nucleoside_diP_kinase"/>
</dbReference>
<evidence type="ECO:0000256" key="8">
    <source>
        <dbReference type="RuleBase" id="RU004011"/>
    </source>
</evidence>
<dbReference type="PANTHER" id="PTHR11349">
    <property type="entry name" value="NUCLEOSIDE DIPHOSPHATE KINASE"/>
    <property type="match status" value="1"/>
</dbReference>
<dbReference type="Proteomes" id="UP000092993">
    <property type="component" value="Unassembled WGS sequence"/>
</dbReference>